<keyword evidence="2" id="KW-0808">Transferase</keyword>
<comment type="caution">
    <text evidence="2">The sequence shown here is derived from an EMBL/GenBank/DDBJ whole genome shotgun (WGS) entry which is preliminary data.</text>
</comment>
<evidence type="ECO:0000313" key="2">
    <source>
        <dbReference type="EMBL" id="KAK7015792.1"/>
    </source>
</evidence>
<dbReference type="GO" id="GO:0016301">
    <property type="term" value="F:kinase activity"/>
    <property type="evidence" value="ECO:0007669"/>
    <property type="project" value="UniProtKB-KW"/>
</dbReference>
<keyword evidence="3" id="KW-1185">Reference proteome</keyword>
<evidence type="ECO:0000313" key="3">
    <source>
        <dbReference type="Proteomes" id="UP001362999"/>
    </source>
</evidence>
<keyword evidence="1" id="KW-0472">Membrane</keyword>
<gene>
    <name evidence="2" type="ORF">R3P38DRAFT_2996336</name>
</gene>
<feature type="transmembrane region" description="Helical" evidence="1">
    <location>
        <begin position="532"/>
        <end position="553"/>
    </location>
</feature>
<keyword evidence="2" id="KW-0418">Kinase</keyword>
<keyword evidence="1" id="KW-0812">Transmembrane</keyword>
<evidence type="ECO:0000256" key="1">
    <source>
        <dbReference type="SAM" id="Phobius"/>
    </source>
</evidence>
<dbReference type="SUPFAM" id="SSF56112">
    <property type="entry name" value="Protein kinase-like (PK-like)"/>
    <property type="match status" value="1"/>
</dbReference>
<keyword evidence="1" id="KW-1133">Transmembrane helix</keyword>
<proteinExistence type="predicted"/>
<protein>
    <submittedName>
        <fullName evidence="2">Kinase-like protein</fullName>
    </submittedName>
</protein>
<dbReference type="Proteomes" id="UP001362999">
    <property type="component" value="Unassembled WGS sequence"/>
</dbReference>
<name>A0AAW0AR16_9AGAR</name>
<sequence>MVRTSSDMWTASAVKSFLDFFGELRYPPPEDGVQSATLGVHQPLTRSTRTLTVFDPSSLQHVLGSVTLDLSFVLDVVTRTSPRITSSDAFMWDYTIQPPHFDATADHETTYYDWVMWAVFYRAVCAVNAVRDELYHKASLPVPQNGYSTIVRVGKTAGGGAADCMHKWTAGSQNSHCTPHEFKRHRVLVIGQISVLDFLFDKAQAESGYQFLSNESVETLEGRGSAIISQVINEMINSHTGHAIICSQEQYAMVRLTSALQLEMSPVYSIHQSPDQASDLVTLVLFYTQAAIGAGCKYPRPQSTVVTTVMPVTLPALPISVFQPCEAIFRGGGIGRAKLLSMSKTPLFKLPWVRFDGDVKSNSNDVTIAYGHLIFLFVGSGIVVAKAAHEPSAAQRLVREHNAYAALRSLQGTVIPKVAGMFSTGDRKNVVLILSYTGKALTAFNELNPADKLKLFCRLVRLHKTGVQHNDLEPRNVTKSPSGPVIIDFDHASLDHQCPGTSCTELLQVAKALDLDAAEKPEEPAATWCDTLIALMSFLVISLLGFGFFYYLYL</sequence>
<dbReference type="EMBL" id="JAWWNJ010000053">
    <property type="protein sequence ID" value="KAK7015792.1"/>
    <property type="molecule type" value="Genomic_DNA"/>
</dbReference>
<organism evidence="2 3">
    <name type="scientific">Favolaschia claudopus</name>
    <dbReference type="NCBI Taxonomy" id="2862362"/>
    <lineage>
        <taxon>Eukaryota</taxon>
        <taxon>Fungi</taxon>
        <taxon>Dikarya</taxon>
        <taxon>Basidiomycota</taxon>
        <taxon>Agaricomycotina</taxon>
        <taxon>Agaricomycetes</taxon>
        <taxon>Agaricomycetidae</taxon>
        <taxon>Agaricales</taxon>
        <taxon>Marasmiineae</taxon>
        <taxon>Mycenaceae</taxon>
        <taxon>Favolaschia</taxon>
    </lineage>
</organism>
<reference evidence="2 3" key="1">
    <citation type="journal article" date="2024" name="J Genomics">
        <title>Draft genome sequencing and assembly of Favolaschia claudopus CIRM-BRFM 2984 isolated from oak limbs.</title>
        <authorList>
            <person name="Navarro D."/>
            <person name="Drula E."/>
            <person name="Chaduli D."/>
            <person name="Cazenave R."/>
            <person name="Ahrendt S."/>
            <person name="Wang J."/>
            <person name="Lipzen A."/>
            <person name="Daum C."/>
            <person name="Barry K."/>
            <person name="Grigoriev I.V."/>
            <person name="Favel A."/>
            <person name="Rosso M.N."/>
            <person name="Martin F."/>
        </authorList>
    </citation>
    <scope>NUCLEOTIDE SEQUENCE [LARGE SCALE GENOMIC DNA]</scope>
    <source>
        <strain evidence="2 3">CIRM-BRFM 2984</strain>
    </source>
</reference>
<dbReference type="AlphaFoldDB" id="A0AAW0AR16"/>
<accession>A0AAW0AR16</accession>
<dbReference type="InterPro" id="IPR011009">
    <property type="entry name" value="Kinase-like_dom_sf"/>
</dbReference>